<evidence type="ECO:0000256" key="2">
    <source>
        <dbReference type="SAM" id="MobiDB-lite"/>
    </source>
</evidence>
<dbReference type="InterPro" id="IPR027417">
    <property type="entry name" value="P-loop_NTPase"/>
</dbReference>
<dbReference type="InterPro" id="IPR000330">
    <property type="entry name" value="SNF2_N"/>
</dbReference>
<evidence type="ECO:0000256" key="1">
    <source>
        <dbReference type="ARBA" id="ARBA00022801"/>
    </source>
</evidence>
<evidence type="ECO:0000313" key="6">
    <source>
        <dbReference type="Proteomes" id="UP000655570"/>
    </source>
</evidence>
<dbReference type="GO" id="GO:0004386">
    <property type="term" value="F:helicase activity"/>
    <property type="evidence" value="ECO:0007669"/>
    <property type="project" value="UniProtKB-KW"/>
</dbReference>
<dbReference type="PROSITE" id="PS51194">
    <property type="entry name" value="HELICASE_CTER"/>
    <property type="match status" value="1"/>
</dbReference>
<dbReference type="Gene3D" id="3.40.50.10810">
    <property type="entry name" value="Tandem AAA-ATPase domain"/>
    <property type="match status" value="1"/>
</dbReference>
<feature type="domain" description="Helicase C-terminal" evidence="4">
    <location>
        <begin position="842"/>
        <end position="1004"/>
    </location>
</feature>
<dbReference type="Gene3D" id="3.40.50.300">
    <property type="entry name" value="P-loop containing nucleotide triphosphate hydrolases"/>
    <property type="match status" value="1"/>
</dbReference>
<protein>
    <submittedName>
        <fullName evidence="5">DEAD/DEAH box helicase</fullName>
    </submittedName>
</protein>
<dbReference type="PANTHER" id="PTHR45629">
    <property type="entry name" value="SNF2/RAD54 FAMILY MEMBER"/>
    <property type="match status" value="1"/>
</dbReference>
<dbReference type="InterPro" id="IPR014001">
    <property type="entry name" value="Helicase_ATP-bd"/>
</dbReference>
<keyword evidence="5" id="KW-0347">Helicase</keyword>
<dbReference type="EMBL" id="JACSQF010000009">
    <property type="protein sequence ID" value="MBD7981101.1"/>
    <property type="molecule type" value="Genomic_DNA"/>
</dbReference>
<gene>
    <name evidence="5" type="ORF">H9641_10315</name>
</gene>
<feature type="region of interest" description="Disordered" evidence="2">
    <location>
        <begin position="411"/>
        <end position="432"/>
    </location>
</feature>
<comment type="caution">
    <text evidence="5">The sequence shown here is derived from an EMBL/GenBank/DDBJ whole genome shotgun (WGS) entry which is preliminary data.</text>
</comment>
<dbReference type="InterPro" id="IPR049730">
    <property type="entry name" value="SNF2/RAD54-like_C"/>
</dbReference>
<evidence type="ECO:0000259" key="4">
    <source>
        <dbReference type="PROSITE" id="PS51194"/>
    </source>
</evidence>
<keyword evidence="1" id="KW-0378">Hydrolase</keyword>
<dbReference type="CDD" id="cd18793">
    <property type="entry name" value="SF2_C_SNF"/>
    <property type="match status" value="1"/>
</dbReference>
<dbReference type="InterPro" id="IPR038718">
    <property type="entry name" value="SNF2-like_sf"/>
</dbReference>
<organism evidence="5 6">
    <name type="scientific">Oerskovia merdavium</name>
    <dbReference type="NCBI Taxonomy" id="2762227"/>
    <lineage>
        <taxon>Bacteria</taxon>
        <taxon>Bacillati</taxon>
        <taxon>Actinomycetota</taxon>
        <taxon>Actinomycetes</taxon>
        <taxon>Micrococcales</taxon>
        <taxon>Cellulomonadaceae</taxon>
        <taxon>Oerskovia</taxon>
    </lineage>
</organism>
<keyword evidence="6" id="KW-1185">Reference proteome</keyword>
<dbReference type="Proteomes" id="UP000655570">
    <property type="component" value="Unassembled WGS sequence"/>
</dbReference>
<accession>A0ABR8TZ89</accession>
<evidence type="ECO:0000259" key="3">
    <source>
        <dbReference type="PROSITE" id="PS51192"/>
    </source>
</evidence>
<dbReference type="RefSeq" id="WP_191803425.1">
    <property type="nucleotide sequence ID" value="NZ_JACSQF010000009.1"/>
</dbReference>
<proteinExistence type="predicted"/>
<sequence>MGLRDLLRTRRMRPDDTESPMRLFAVSYDSDGANFVTTPEDLALLHRGEGQRSAQEQHLVLEMLAEQGAAYLLPNGFAMRSADVARLGDDEAEVLGLPRRLPGTLEPEVRGNTTSRTFSVTLRARIGSHLEPCRRNGPVLTIGTATHYRLSPRALKVICAVEHHEALAFEDRTETNNVRLVAELQAARIPLPDDPDRDEPFPLPLGHLTSWSTTVPDRVGLLVDEQHDGSLRISPDLGPDVDPDRLASRWHQIEGDRQAGVLRVDEQLVLLDEQRLAGVRDVLATPRIPAERARDFLTAPGQFFDHELVDVELNFGVRVAGVGIIVPQTFADASESGISWFGDSDGVQPASILAGLIATLPQLDTVEQDVLAAQDQGRSVIAVGDQLVDISDRSTVDSELATARDRLLDETLLPEPGDGDDQTDPSDPATPRTVQVGVHVADVQDVGEALRASASSTPSARPVDYASLLRSPYPHQREGIEWMVRLMTASLLKPDGDPSRVQGAILADDMGLGKTYMTLVALREFLEAQRARGGMVRPTLAVLPVSLIENWQAEIEATFATNPFEDVVVLQGKGITAFQELGRGKETTASVVNLDDQGMLRADAIRFSLKIGPEHGRSRLDMPGRLVLVTYETLASYQLSLAQVDWGAVVFDEAQTIKNPDALRTRAAKALKARFMLLATGTPVENKMLDFWCLMDAAQPGLLGSWAEFRTQWVSRMEKAPSEEKSRIGQELRELVGPFMLRRIKEDHLRDLPPKTVYGPEGGPAQVARPDLGVVMPVTQRDAYDAVLEGYRRNGPGVRGAALATVQALRGVSLHPSASGDAPLSSDPADLDLSARMVAAVRVIDEVRAVDEKVIVFVINKKVQARLALWLQERYRLRVRVVNGDTAAVGSGATRKGIIGEFERAPGFNVIIMSPLAVGVGLTIVGANHAIHLERHWNPAKEAQATDRIYRIGQTRPVHVYLPMALHPDTTSFDLNLDRLLQQKSTLRDAIVVPEAVGEQEVVAALGLGG</sequence>
<reference evidence="5 6" key="1">
    <citation type="submission" date="2020-08" db="EMBL/GenBank/DDBJ databases">
        <title>A Genomic Blueprint of the Chicken Gut Microbiome.</title>
        <authorList>
            <person name="Gilroy R."/>
            <person name="Ravi A."/>
            <person name="Getino M."/>
            <person name="Pursley I."/>
            <person name="Horton D.L."/>
            <person name="Alikhan N.-F."/>
            <person name="Baker D."/>
            <person name="Gharbi K."/>
            <person name="Hall N."/>
            <person name="Watson M."/>
            <person name="Adriaenssens E.M."/>
            <person name="Foster-Nyarko E."/>
            <person name="Jarju S."/>
            <person name="Secka A."/>
            <person name="Antonio M."/>
            <person name="Oren A."/>
            <person name="Chaudhuri R."/>
            <person name="La Ragione R.M."/>
            <person name="Hildebrand F."/>
            <person name="Pallen M.J."/>
        </authorList>
    </citation>
    <scope>NUCLEOTIDE SEQUENCE [LARGE SCALE GENOMIC DNA]</scope>
    <source>
        <strain evidence="5 6">Sa2CUA9</strain>
    </source>
</reference>
<dbReference type="InterPro" id="IPR001650">
    <property type="entry name" value="Helicase_C-like"/>
</dbReference>
<keyword evidence="5" id="KW-0547">Nucleotide-binding</keyword>
<evidence type="ECO:0000313" key="5">
    <source>
        <dbReference type="EMBL" id="MBD7981101.1"/>
    </source>
</evidence>
<dbReference type="SMART" id="SM00487">
    <property type="entry name" value="DEXDc"/>
    <property type="match status" value="1"/>
</dbReference>
<dbReference type="SUPFAM" id="SSF52540">
    <property type="entry name" value="P-loop containing nucleoside triphosphate hydrolases"/>
    <property type="match status" value="2"/>
</dbReference>
<feature type="domain" description="Helicase ATP-binding" evidence="3">
    <location>
        <begin position="495"/>
        <end position="701"/>
    </location>
</feature>
<dbReference type="Pfam" id="PF00271">
    <property type="entry name" value="Helicase_C"/>
    <property type="match status" value="1"/>
</dbReference>
<dbReference type="SMART" id="SM00490">
    <property type="entry name" value="HELICc"/>
    <property type="match status" value="1"/>
</dbReference>
<dbReference type="PROSITE" id="PS51192">
    <property type="entry name" value="HELICASE_ATP_BIND_1"/>
    <property type="match status" value="1"/>
</dbReference>
<name>A0ABR8TZ89_9CELL</name>
<dbReference type="PANTHER" id="PTHR45629:SF7">
    <property type="entry name" value="DNA EXCISION REPAIR PROTEIN ERCC-6-RELATED"/>
    <property type="match status" value="1"/>
</dbReference>
<keyword evidence="5" id="KW-0067">ATP-binding</keyword>
<dbReference type="Pfam" id="PF00176">
    <property type="entry name" value="SNF2-rel_dom"/>
    <property type="match status" value="1"/>
</dbReference>
<dbReference type="InterPro" id="IPR050496">
    <property type="entry name" value="SNF2_RAD54_helicase_repair"/>
</dbReference>